<organism evidence="1">
    <name type="scientific">Lotharella globosa</name>
    <dbReference type="NCBI Taxonomy" id="91324"/>
    <lineage>
        <taxon>Eukaryota</taxon>
        <taxon>Sar</taxon>
        <taxon>Rhizaria</taxon>
        <taxon>Cercozoa</taxon>
        <taxon>Chlorarachniophyceae</taxon>
        <taxon>Lotharella</taxon>
    </lineage>
</organism>
<evidence type="ECO:0000313" key="1">
    <source>
        <dbReference type="EMBL" id="CAE0645486.1"/>
    </source>
</evidence>
<accession>A0A7S3YA33</accession>
<evidence type="ECO:0008006" key="2">
    <source>
        <dbReference type="Google" id="ProtNLM"/>
    </source>
</evidence>
<reference evidence="1" key="1">
    <citation type="submission" date="2021-01" db="EMBL/GenBank/DDBJ databases">
        <authorList>
            <person name="Corre E."/>
            <person name="Pelletier E."/>
            <person name="Niang G."/>
            <person name="Scheremetjew M."/>
            <person name="Finn R."/>
            <person name="Kale V."/>
            <person name="Holt S."/>
            <person name="Cochrane G."/>
            <person name="Meng A."/>
            <person name="Brown T."/>
            <person name="Cohen L."/>
        </authorList>
    </citation>
    <scope>NUCLEOTIDE SEQUENCE</scope>
    <source>
        <strain evidence="1">CCCM811</strain>
    </source>
</reference>
<name>A0A7S3YA33_9EUKA</name>
<sequence>MRKKTSRCPCVRYNNSYFCNVTKLARDSSKNSITITFDVHGDMSMGVLQHWRHSKLLDDVVHRGQLASTECKIRTNDKNYCYEGDMVFLFDRSTTIEMPLSFRYGRSGYSTEIIKAEVPRLQIKEKKKKEEVKPLYANIDELLTAARLQKEAEKLKEANVTIESLLRIEDDKLSDFLKNLGLKTGHAAKLKRFVLSAKKHAEDSSST</sequence>
<gene>
    <name evidence="1" type="ORF">LGLO00237_LOCUS1289</name>
</gene>
<dbReference type="EMBL" id="HBIV01001879">
    <property type="protein sequence ID" value="CAE0645486.1"/>
    <property type="molecule type" value="Transcribed_RNA"/>
</dbReference>
<protein>
    <recommendedName>
        <fullName evidence="2">SAM domain-containing protein</fullName>
    </recommendedName>
</protein>
<dbReference type="Gene3D" id="1.10.150.50">
    <property type="entry name" value="Transcription Factor, Ets-1"/>
    <property type="match status" value="1"/>
</dbReference>
<dbReference type="AlphaFoldDB" id="A0A7S3YA33"/>
<proteinExistence type="predicted"/>
<dbReference type="InterPro" id="IPR013761">
    <property type="entry name" value="SAM/pointed_sf"/>
</dbReference>